<name>A0A094JZ27_9GAMM</name>
<dbReference type="eggNOG" id="ENOG5033MYU">
    <property type="taxonomic scope" value="Bacteria"/>
</dbReference>
<protein>
    <recommendedName>
        <fullName evidence="3">DUF3261 domain-containing protein</fullName>
    </recommendedName>
</protein>
<evidence type="ECO:0000313" key="2">
    <source>
        <dbReference type="Proteomes" id="UP000029264"/>
    </source>
</evidence>
<dbReference type="RefSeq" id="WP_037442290.1">
    <property type="nucleotide sequence ID" value="NZ_JPEO01000005.1"/>
</dbReference>
<reference evidence="1 2" key="1">
    <citation type="submission" date="2014-06" db="EMBL/GenBank/DDBJ databases">
        <title>Shewanella sp. YQH10.</title>
        <authorList>
            <person name="Liu Y."/>
            <person name="Zeng R."/>
        </authorList>
    </citation>
    <scope>NUCLEOTIDE SEQUENCE [LARGE SCALE GENOMIC DNA]</scope>
    <source>
        <strain evidence="1 2">YQH10</strain>
    </source>
</reference>
<dbReference type="Proteomes" id="UP000029264">
    <property type="component" value="Unassembled WGS sequence"/>
</dbReference>
<dbReference type="OrthoDB" id="6228084at2"/>
<dbReference type="Pfam" id="PF11659">
    <property type="entry name" value="DUF3261"/>
    <property type="match status" value="1"/>
</dbReference>
<dbReference type="EMBL" id="JPEO01000005">
    <property type="protein sequence ID" value="KFZ37696.1"/>
    <property type="molecule type" value="Genomic_DNA"/>
</dbReference>
<sequence length="191" mass="21357">MSRMILILIVMLLSGCQQLRQSQHSCITLAADVNQCLAPLPWQHSAPPADELTQLVTLKRYDKQQQLTMSLALTPQNMTIIGLAPLGQALFTLQFDGHTLSSEQSMLLGEQFRADYLVAMLQLVYWPQAALQQAISGAELSEQQCGKALCRQLRRDDKLIASVEYQQSDKWHSQAVLTLPQADVRLTINPL</sequence>
<dbReference type="STRING" id="1515746.HR45_09775"/>
<dbReference type="InterPro" id="IPR021675">
    <property type="entry name" value="DUF3261"/>
</dbReference>
<evidence type="ECO:0008006" key="3">
    <source>
        <dbReference type="Google" id="ProtNLM"/>
    </source>
</evidence>
<organism evidence="1 2">
    <name type="scientific">Shewanella mangrovi</name>
    <dbReference type="NCBI Taxonomy" id="1515746"/>
    <lineage>
        <taxon>Bacteria</taxon>
        <taxon>Pseudomonadati</taxon>
        <taxon>Pseudomonadota</taxon>
        <taxon>Gammaproteobacteria</taxon>
        <taxon>Alteromonadales</taxon>
        <taxon>Shewanellaceae</taxon>
        <taxon>Shewanella</taxon>
    </lineage>
</organism>
<evidence type="ECO:0000313" key="1">
    <source>
        <dbReference type="EMBL" id="KFZ37696.1"/>
    </source>
</evidence>
<comment type="caution">
    <text evidence="1">The sequence shown here is derived from an EMBL/GenBank/DDBJ whole genome shotgun (WGS) entry which is preliminary data.</text>
</comment>
<gene>
    <name evidence="1" type="ORF">HR45_09775</name>
</gene>
<dbReference type="PROSITE" id="PS51257">
    <property type="entry name" value="PROKAR_LIPOPROTEIN"/>
    <property type="match status" value="1"/>
</dbReference>
<proteinExistence type="predicted"/>
<dbReference type="AlphaFoldDB" id="A0A094JZ27"/>
<accession>A0A094JZ27</accession>
<keyword evidence="2" id="KW-1185">Reference proteome</keyword>